<evidence type="ECO:0000313" key="2">
    <source>
        <dbReference type="EMBL" id="SIO50755.1"/>
    </source>
</evidence>
<keyword evidence="1" id="KW-1133">Transmembrane helix</keyword>
<dbReference type="Proteomes" id="UP000184693">
    <property type="component" value="Unassembled WGS sequence"/>
</dbReference>
<gene>
    <name evidence="2" type="ORF">SAMN05444168_5836</name>
</gene>
<name>A0A1N6K2G7_9BURK</name>
<feature type="transmembrane region" description="Helical" evidence="1">
    <location>
        <begin position="78"/>
        <end position="95"/>
    </location>
</feature>
<proteinExistence type="predicted"/>
<dbReference type="AlphaFoldDB" id="A0A1N6K2G7"/>
<evidence type="ECO:0000313" key="3">
    <source>
        <dbReference type="Proteomes" id="UP000184693"/>
    </source>
</evidence>
<feature type="transmembrane region" description="Helical" evidence="1">
    <location>
        <begin position="44"/>
        <end position="66"/>
    </location>
</feature>
<reference evidence="2 3" key="1">
    <citation type="submission" date="2016-11" db="EMBL/GenBank/DDBJ databases">
        <authorList>
            <person name="Jaros S."/>
            <person name="Januszkiewicz K."/>
            <person name="Wedrychowicz H."/>
        </authorList>
    </citation>
    <scope>NUCLEOTIDE SEQUENCE [LARGE SCALE GENOMIC DNA]</scope>
    <source>
        <strain evidence="2 3">GAS86</strain>
    </source>
</reference>
<evidence type="ECO:0000256" key="1">
    <source>
        <dbReference type="SAM" id="Phobius"/>
    </source>
</evidence>
<organism evidence="2 3">
    <name type="scientific">Paraburkholderia phenazinium</name>
    <dbReference type="NCBI Taxonomy" id="60549"/>
    <lineage>
        <taxon>Bacteria</taxon>
        <taxon>Pseudomonadati</taxon>
        <taxon>Pseudomonadota</taxon>
        <taxon>Betaproteobacteria</taxon>
        <taxon>Burkholderiales</taxon>
        <taxon>Burkholderiaceae</taxon>
        <taxon>Paraburkholderia</taxon>
    </lineage>
</organism>
<protein>
    <submittedName>
        <fullName evidence="2">Uncharacterized protein</fullName>
    </submittedName>
</protein>
<dbReference type="EMBL" id="FSRM01000002">
    <property type="protein sequence ID" value="SIO50755.1"/>
    <property type="molecule type" value="Genomic_DNA"/>
</dbReference>
<accession>A0A1N6K2G7</accession>
<keyword evidence="1" id="KW-0472">Membrane</keyword>
<keyword evidence="1" id="KW-0812">Transmembrane</keyword>
<sequence length="96" mass="10814">MKNGTRPLNLRQIAHRILHVSRRDIELKGGFREDIVFINSDFGISYLIVTFALLGIIFTDSLLTALRIERWHPKLRSAALGTLLGLALIEAVTVFV</sequence>